<comment type="caution">
    <text evidence="1">The sequence shown here is derived from an EMBL/GenBank/DDBJ whole genome shotgun (WGS) entry which is preliminary data.</text>
</comment>
<accession>A0ABS4JG48</accession>
<gene>
    <name evidence="1" type="ORF">J2Z69_000965</name>
</gene>
<evidence type="ECO:0008006" key="3">
    <source>
        <dbReference type="Google" id="ProtNLM"/>
    </source>
</evidence>
<evidence type="ECO:0000313" key="2">
    <source>
        <dbReference type="Proteomes" id="UP001519288"/>
    </source>
</evidence>
<evidence type="ECO:0000313" key="1">
    <source>
        <dbReference type="EMBL" id="MBP1999946.1"/>
    </source>
</evidence>
<keyword evidence="2" id="KW-1185">Reference proteome</keyword>
<sequence>MNSRYTKMSNLEFGNIPKIIMGTFDPETRWRDPQLAQMPAMPDRNREAIVLCMDELLFPFCGPDDVLYSRCKMDPGLHEYLNGLGFSFQSWYHFDLLDEQEPLPEPDVFKQCMFRLAVDQDKLLNHSHKVRMAAASTYSGGLLRSEFANSSFRPLDAVHPLDDERIKESSDGVGTTSDSKILSPYAITADTEAYMHAKGPFHPLPSLDTVIHVNSKIYSNRLLARIGETYGGIEANSAVDIETAGNTFLKRGPYLLKDPFGVSGKGNLLIDSEPMQRRIADHLHKQEKKGLRSQFLLEPLLMKKIDFSSHWFIHEEGEKEYISVQRMINHQQNYGGSIKADVAFIRLLENAGYFIVIDKALSILAEDGYHGFVCFDSMILEDGSVISIVEINARKSMGLINAYLDKCWEKHGWLTFLSLGLPEGFEFSKLMQALRRHNLLLTVADGYGVVPLSSNTVMVNEIQARRRIAGGVQNSGIQNRRGMAKGRLYVSVVGRDDEHRSQLVQSLRQILSDLSVKVYN</sequence>
<dbReference type="SUPFAM" id="SSF56059">
    <property type="entry name" value="Glutathione synthetase ATP-binding domain-like"/>
    <property type="match status" value="1"/>
</dbReference>
<protein>
    <recommendedName>
        <fullName evidence="3">ATP-grasp domain-containing protein</fullName>
    </recommendedName>
</protein>
<organism evidence="1 2">
    <name type="scientific">Paenibacillus shirakamiensis</name>
    <dbReference type="NCBI Taxonomy" id="1265935"/>
    <lineage>
        <taxon>Bacteria</taxon>
        <taxon>Bacillati</taxon>
        <taxon>Bacillota</taxon>
        <taxon>Bacilli</taxon>
        <taxon>Bacillales</taxon>
        <taxon>Paenibacillaceae</taxon>
        <taxon>Paenibacillus</taxon>
    </lineage>
</organism>
<dbReference type="EMBL" id="JAGGLD010000001">
    <property type="protein sequence ID" value="MBP1999946.1"/>
    <property type="molecule type" value="Genomic_DNA"/>
</dbReference>
<name>A0ABS4JG48_9BACL</name>
<proteinExistence type="predicted"/>
<reference evidence="1 2" key="1">
    <citation type="submission" date="2021-03" db="EMBL/GenBank/DDBJ databases">
        <title>Genomic Encyclopedia of Type Strains, Phase IV (KMG-IV): sequencing the most valuable type-strain genomes for metagenomic binning, comparative biology and taxonomic classification.</title>
        <authorList>
            <person name="Goeker M."/>
        </authorList>
    </citation>
    <scope>NUCLEOTIDE SEQUENCE [LARGE SCALE GENOMIC DNA]</scope>
    <source>
        <strain evidence="1 2">DSM 26806</strain>
    </source>
</reference>
<dbReference type="Proteomes" id="UP001519288">
    <property type="component" value="Unassembled WGS sequence"/>
</dbReference>